<dbReference type="InterPro" id="IPR027417">
    <property type="entry name" value="P-loop_NTPase"/>
</dbReference>
<protein>
    <recommendedName>
        <fullName evidence="4">Cobyric acid synthase</fullName>
    </recommendedName>
</protein>
<feature type="domain" description="CobB/CobQ-like glutamine amidotransferase" evidence="6">
    <location>
        <begin position="260"/>
        <end position="456"/>
    </location>
</feature>
<dbReference type="InterPro" id="IPR011698">
    <property type="entry name" value="GATase_3"/>
</dbReference>
<evidence type="ECO:0000256" key="3">
    <source>
        <dbReference type="ARBA" id="ARBA00022962"/>
    </source>
</evidence>
<dbReference type="SUPFAM" id="SSF52317">
    <property type="entry name" value="Class I glutamine amidotransferase-like"/>
    <property type="match status" value="1"/>
</dbReference>
<dbReference type="HAMAP" id="MF_00028">
    <property type="entry name" value="CobQ"/>
    <property type="match status" value="1"/>
</dbReference>
<dbReference type="PROSITE" id="PS51274">
    <property type="entry name" value="GATASE_COBBQ"/>
    <property type="match status" value="1"/>
</dbReference>
<dbReference type="Pfam" id="PF01656">
    <property type="entry name" value="CbiA"/>
    <property type="match status" value="1"/>
</dbReference>
<name>A0ABT4QHQ9_9BACL</name>
<dbReference type="InterPro" id="IPR033949">
    <property type="entry name" value="CobQ_GATase1"/>
</dbReference>
<sequence>MLQGTGSDVGKSLLTAGLCRMLLQDGYRVAPFKSQNMSLNSYVTPDGKEIGRAQGMQADACRVPATTDMNPILLKPKKDMVSQVVVHGKPYRDLDARTYRERYLPEAEAVVKEALNRLRAEHDVIVLEGAGSPAEVNLKDRDIVNMRMAGWADAPVILVADIDRGGVFASLVGTLEILSPEERERVSGFIINKFRGDVSLLQPGLDWLEARTGKPVLGVIPYLPDLELEDEDSASLERKLTEARSAQAFEPEGDTAQRLDIAVIRLPRISNFTDIDPLFHEPDVRLRFVDKADDFGLPDAVILPGSKNTVDDLLFLRTVGLDRSLQDHAGRGGWLAGICAGYQMMGTRLLDPDLVESDWLELEGLGLFPTETVFAEEKRTIGVEGTASANAAGALGQPITGYEIHMGRTRFLEPVRHPFAIRRTGTGEETTDEGVISEDGRLWGTYVHGILHNDDFRRAWLNRIREAKGWQPLTAGLRFSERREAAFDRLADHVRGHLDHKRLYEMIGLTK</sequence>
<dbReference type="CDD" id="cd01750">
    <property type="entry name" value="GATase1_CobQ"/>
    <property type="match status" value="1"/>
</dbReference>
<evidence type="ECO:0000313" key="7">
    <source>
        <dbReference type="EMBL" id="MCZ8516389.1"/>
    </source>
</evidence>
<proteinExistence type="inferred from homology"/>
<keyword evidence="2 4" id="KW-0169">Cobalamin biosynthesis</keyword>
<dbReference type="CDD" id="cd05389">
    <property type="entry name" value="CobQ_N"/>
    <property type="match status" value="1"/>
</dbReference>
<comment type="caution">
    <text evidence="7">The sequence shown here is derived from an EMBL/GenBank/DDBJ whole genome shotgun (WGS) entry which is preliminary data.</text>
</comment>
<feature type="active site" evidence="4">
    <location>
        <position position="448"/>
    </location>
</feature>
<evidence type="ECO:0000256" key="2">
    <source>
        <dbReference type="ARBA" id="ARBA00022573"/>
    </source>
</evidence>
<evidence type="ECO:0000313" key="8">
    <source>
        <dbReference type="Proteomes" id="UP001527882"/>
    </source>
</evidence>
<dbReference type="Pfam" id="PF07685">
    <property type="entry name" value="GATase_3"/>
    <property type="match status" value="1"/>
</dbReference>
<dbReference type="InterPro" id="IPR047045">
    <property type="entry name" value="CobQ_N"/>
</dbReference>
<feature type="domain" description="CobQ/CobB/MinD/ParA nucleotide binding" evidence="5">
    <location>
        <begin position="2"/>
        <end position="230"/>
    </location>
</feature>
<comment type="function">
    <text evidence="4">Catalyzes amidations at positions B, D, E, and G on adenosylcobyrinic A,C-diamide. NH(2) groups are provided by glutamine, and one molecule of ATP is hydrogenolyzed for each amidation.</text>
</comment>
<dbReference type="PANTHER" id="PTHR21343:SF1">
    <property type="entry name" value="COBYRIC ACID SYNTHASE"/>
    <property type="match status" value="1"/>
</dbReference>
<dbReference type="PANTHER" id="PTHR21343">
    <property type="entry name" value="DETHIOBIOTIN SYNTHETASE"/>
    <property type="match status" value="1"/>
</dbReference>
<dbReference type="Gene3D" id="3.40.50.880">
    <property type="match status" value="1"/>
</dbReference>
<dbReference type="Proteomes" id="UP001527882">
    <property type="component" value="Unassembled WGS sequence"/>
</dbReference>
<keyword evidence="8" id="KW-1185">Reference proteome</keyword>
<dbReference type="InterPro" id="IPR004459">
    <property type="entry name" value="CobQ_synth"/>
</dbReference>
<accession>A0ABT4QHQ9</accession>
<comment type="pathway">
    <text evidence="1 4">Cofactor biosynthesis; adenosylcobalamin biosynthesis.</text>
</comment>
<dbReference type="EMBL" id="JAQAGZ010000023">
    <property type="protein sequence ID" value="MCZ8516389.1"/>
    <property type="molecule type" value="Genomic_DNA"/>
</dbReference>
<reference evidence="7 8" key="1">
    <citation type="submission" date="2022-12" db="EMBL/GenBank/DDBJ databases">
        <title>Draft genome sequence of Paenibacillus sp. dW9.</title>
        <authorList>
            <person name="Choi E.-W."/>
            <person name="Kim D.-U."/>
        </authorList>
    </citation>
    <scope>NUCLEOTIDE SEQUENCE [LARGE SCALE GENOMIC DNA]</scope>
    <source>
        <strain evidence="8">dW9</strain>
    </source>
</reference>
<dbReference type="Gene3D" id="3.40.50.300">
    <property type="entry name" value="P-loop containing nucleotide triphosphate hydrolases"/>
    <property type="match status" value="1"/>
</dbReference>
<dbReference type="NCBIfam" id="NF001989">
    <property type="entry name" value="PRK00784.1"/>
    <property type="match status" value="1"/>
</dbReference>
<dbReference type="NCBIfam" id="TIGR00313">
    <property type="entry name" value="cobQ"/>
    <property type="match status" value="1"/>
</dbReference>
<organism evidence="7 8">
    <name type="scientific">Paenibacillus gyeongsangnamensis</name>
    <dbReference type="NCBI Taxonomy" id="3388067"/>
    <lineage>
        <taxon>Bacteria</taxon>
        <taxon>Bacillati</taxon>
        <taxon>Bacillota</taxon>
        <taxon>Bacilli</taxon>
        <taxon>Bacillales</taxon>
        <taxon>Paenibacillaceae</taxon>
        <taxon>Paenibacillus</taxon>
    </lineage>
</organism>
<feature type="active site" description="Nucleophile" evidence="4">
    <location>
        <position position="339"/>
    </location>
</feature>
<keyword evidence="3 4" id="KW-0315">Glutamine amidotransferase</keyword>
<evidence type="ECO:0000259" key="5">
    <source>
        <dbReference type="Pfam" id="PF01656"/>
    </source>
</evidence>
<evidence type="ECO:0000259" key="6">
    <source>
        <dbReference type="Pfam" id="PF07685"/>
    </source>
</evidence>
<dbReference type="InterPro" id="IPR029062">
    <property type="entry name" value="Class_I_gatase-like"/>
</dbReference>
<evidence type="ECO:0000256" key="4">
    <source>
        <dbReference type="HAMAP-Rule" id="MF_00028"/>
    </source>
</evidence>
<dbReference type="InterPro" id="IPR002586">
    <property type="entry name" value="CobQ/CobB/MinD/ParA_Nub-bd_dom"/>
</dbReference>
<evidence type="ECO:0000256" key="1">
    <source>
        <dbReference type="ARBA" id="ARBA00004953"/>
    </source>
</evidence>
<gene>
    <name evidence="4" type="primary">cobQ</name>
    <name evidence="7" type="ORF">O9H85_29160</name>
</gene>
<dbReference type="SUPFAM" id="SSF52540">
    <property type="entry name" value="P-loop containing nucleoside triphosphate hydrolases"/>
    <property type="match status" value="1"/>
</dbReference>
<comment type="similarity">
    <text evidence="4">Belongs to the CobB/CobQ family. CobQ subfamily.</text>
</comment>